<gene>
    <name evidence="2" type="ORF">GS424_006095</name>
</gene>
<protein>
    <submittedName>
        <fullName evidence="2">Uncharacterized protein</fullName>
    </submittedName>
</protein>
<keyword evidence="1" id="KW-0812">Transmembrane</keyword>
<evidence type="ECO:0000256" key="1">
    <source>
        <dbReference type="SAM" id="Phobius"/>
    </source>
</evidence>
<accession>A0A6L7IVE5</accession>
<organism evidence="2 3">
    <name type="scientific">Eggerthella guodeyinii</name>
    <dbReference type="NCBI Taxonomy" id="2690837"/>
    <lineage>
        <taxon>Bacteria</taxon>
        <taxon>Bacillati</taxon>
        <taxon>Actinomycetota</taxon>
        <taxon>Coriobacteriia</taxon>
        <taxon>Eggerthellales</taxon>
        <taxon>Eggerthellaceae</taxon>
        <taxon>Eggerthella</taxon>
    </lineage>
</organism>
<sequence length="181" mass="20000">MEVYENAPVTYEYKTVAAPGEREALYRDTYRSFGWIVEPGSASPTGPVAAASSGERTLKMKRDRRLAQREQVTELQRRCEAALRDIDKLERSKSSKARIAAFTLGVVGCAFMALSVFSYLAGNLVAMTVFAVPGFLCWAAPYFVHRELLASSERSLAPRIDAQYDIVYGTSEQAATLLRSA</sequence>
<keyword evidence="1" id="KW-1133">Transmembrane helix</keyword>
<feature type="transmembrane region" description="Helical" evidence="1">
    <location>
        <begin position="124"/>
        <end position="144"/>
    </location>
</feature>
<proteinExistence type="predicted"/>
<dbReference type="Proteomes" id="UP000478463">
    <property type="component" value="Chromosome"/>
</dbReference>
<dbReference type="AlphaFoldDB" id="A0A6L7IVE5"/>
<evidence type="ECO:0000313" key="2">
    <source>
        <dbReference type="EMBL" id="QOS69413.1"/>
    </source>
</evidence>
<dbReference type="KEGG" id="egd:GS424_006095"/>
<feature type="transmembrane region" description="Helical" evidence="1">
    <location>
        <begin position="99"/>
        <end position="118"/>
    </location>
</feature>
<name>A0A6L7IVE5_9ACTN</name>
<reference evidence="2 3" key="1">
    <citation type="submission" date="2020-10" db="EMBL/GenBank/DDBJ databases">
        <title>Eggerthella sp. nov., isolated from human feces.</title>
        <authorList>
            <person name="Yajun G."/>
        </authorList>
    </citation>
    <scope>NUCLEOTIDE SEQUENCE [LARGE SCALE GENOMIC DNA]</scope>
    <source>
        <strain evidence="2 3">HF-1101</strain>
    </source>
</reference>
<dbReference type="EMBL" id="CP063310">
    <property type="protein sequence ID" value="QOS69413.1"/>
    <property type="molecule type" value="Genomic_DNA"/>
</dbReference>
<dbReference type="RefSeq" id="WP_160943185.1">
    <property type="nucleotide sequence ID" value="NZ_CP063310.1"/>
</dbReference>
<evidence type="ECO:0000313" key="3">
    <source>
        <dbReference type="Proteomes" id="UP000478463"/>
    </source>
</evidence>
<keyword evidence="1" id="KW-0472">Membrane</keyword>